<gene>
    <name evidence="1" type="ORF">FM038_016000</name>
</gene>
<dbReference type="EMBL" id="CP045503">
    <property type="protein sequence ID" value="QPG58751.1"/>
    <property type="molecule type" value="Genomic_DNA"/>
</dbReference>
<sequence length="92" mass="10518">MTKVDKIKNDLHKAADHFILGEESEALTLLAEISEQFISVFDTLSPELQTELNQIIEATITTQSRQDWLGVADYLKFELIELVDKIEIELAR</sequence>
<keyword evidence="2" id="KW-1185">Reference proteome</keyword>
<reference evidence="1" key="1">
    <citation type="submission" date="2021-07" db="EMBL/GenBank/DDBJ databases">
        <title>Shewanella sp. YLB-07 whole genome sequence.</title>
        <authorList>
            <person name="Yu L."/>
        </authorList>
    </citation>
    <scope>NUCLEOTIDE SEQUENCE</scope>
    <source>
        <strain evidence="1">YLB-08</strain>
    </source>
</reference>
<evidence type="ECO:0000313" key="1">
    <source>
        <dbReference type="EMBL" id="QPG58751.1"/>
    </source>
</evidence>
<accession>A0ABX6VA58</accession>
<evidence type="ECO:0000313" key="2">
    <source>
        <dbReference type="Proteomes" id="UP000316416"/>
    </source>
</evidence>
<dbReference type="Proteomes" id="UP000316416">
    <property type="component" value="Chromosome"/>
</dbReference>
<name>A0ABX6VA58_9GAMM</name>
<protein>
    <submittedName>
        <fullName evidence="1">Uncharacterized protein</fullName>
    </submittedName>
</protein>
<proteinExistence type="predicted"/>
<organism evidence="1 2">
    <name type="scientific">Shewanella eurypsychrophilus</name>
    <dbReference type="NCBI Taxonomy" id="2593656"/>
    <lineage>
        <taxon>Bacteria</taxon>
        <taxon>Pseudomonadati</taxon>
        <taxon>Pseudomonadota</taxon>
        <taxon>Gammaproteobacteria</taxon>
        <taxon>Alteromonadales</taxon>
        <taxon>Shewanellaceae</taxon>
        <taxon>Shewanella</taxon>
    </lineage>
</organism>
<dbReference type="RefSeq" id="WP_142874371.1">
    <property type="nucleotide sequence ID" value="NZ_CP045503.2"/>
</dbReference>